<sequence>MRRIAVVVKGYPRLSETFIAQEIRALEEAGLTLDLVSLRRPTDSQVHPIHREIAASVNYLPEYLHEAPVRVWRAWRRVRRRPAYRATLALFLKDLRRDLTRNRVRRWGQALVLAAELPDATDLLYAHFLHTPASVARYAARLAGCQWAVSAHAKDIWTTPDWEKREKLADCAWATTCTAVGRDHLAALSPPGKPVLLGYHGLDFRRLPAAPDGAGAGDARNGGDPDRPVRLLSVGRAVAKKGYPDLLAALARLPAELHWRFTHIGGGKDAAALKAEATALGLADRIEWRGAAAQETVLAAYRSADLFVLASRIAADGDRDGLPNVLMEAQSQRLACLATEVAAIPELIETERTGLLVPPGDPAALAAALDRLIRHPALRERLAAAGHARVRERFGFKTTIDELAARLGGSHLGGSHLGGSQLDGSVANEAACASASTRR</sequence>
<protein>
    <submittedName>
        <fullName evidence="2">Colanic acid biosynthesis glycosyltransferase WcaL</fullName>
    </submittedName>
</protein>
<dbReference type="GO" id="GO:0016757">
    <property type="term" value="F:glycosyltransferase activity"/>
    <property type="evidence" value="ECO:0007669"/>
    <property type="project" value="TreeGrafter"/>
</dbReference>
<feature type="domain" description="Glycosyl transferase family 1" evidence="1">
    <location>
        <begin position="225"/>
        <end position="386"/>
    </location>
</feature>
<organism evidence="2 3">
    <name type="scientific">Aliidongia dinghuensis</name>
    <dbReference type="NCBI Taxonomy" id="1867774"/>
    <lineage>
        <taxon>Bacteria</taxon>
        <taxon>Pseudomonadati</taxon>
        <taxon>Pseudomonadota</taxon>
        <taxon>Alphaproteobacteria</taxon>
        <taxon>Rhodospirillales</taxon>
        <taxon>Dongiaceae</taxon>
        <taxon>Aliidongia</taxon>
    </lineage>
</organism>
<name>A0A8J2Z1E2_9PROT</name>
<dbReference type="EMBL" id="BMJQ01000038">
    <property type="protein sequence ID" value="GGF51262.1"/>
    <property type="molecule type" value="Genomic_DNA"/>
</dbReference>
<dbReference type="InterPro" id="IPR001296">
    <property type="entry name" value="Glyco_trans_1"/>
</dbReference>
<proteinExistence type="predicted"/>
<dbReference type="Proteomes" id="UP000646365">
    <property type="component" value="Unassembled WGS sequence"/>
</dbReference>
<dbReference type="Gene3D" id="3.40.50.2000">
    <property type="entry name" value="Glycogen Phosphorylase B"/>
    <property type="match status" value="2"/>
</dbReference>
<evidence type="ECO:0000313" key="3">
    <source>
        <dbReference type="Proteomes" id="UP000646365"/>
    </source>
</evidence>
<reference evidence="2" key="1">
    <citation type="journal article" date="2014" name="Int. J. Syst. Evol. Microbiol.">
        <title>Complete genome sequence of Corynebacterium casei LMG S-19264T (=DSM 44701T), isolated from a smear-ripened cheese.</title>
        <authorList>
            <consortium name="US DOE Joint Genome Institute (JGI-PGF)"/>
            <person name="Walter F."/>
            <person name="Albersmeier A."/>
            <person name="Kalinowski J."/>
            <person name="Ruckert C."/>
        </authorList>
    </citation>
    <scope>NUCLEOTIDE SEQUENCE</scope>
    <source>
        <strain evidence="2">CGMCC 1.15725</strain>
    </source>
</reference>
<keyword evidence="3" id="KW-1185">Reference proteome</keyword>
<dbReference type="PANTHER" id="PTHR12526:SF636">
    <property type="entry name" value="BLL3647 PROTEIN"/>
    <property type="match status" value="1"/>
</dbReference>
<dbReference type="Pfam" id="PF00534">
    <property type="entry name" value="Glycos_transf_1"/>
    <property type="match status" value="1"/>
</dbReference>
<dbReference type="PANTHER" id="PTHR12526">
    <property type="entry name" value="GLYCOSYLTRANSFERASE"/>
    <property type="match status" value="1"/>
</dbReference>
<gene>
    <name evidence="2" type="primary">redB</name>
    <name evidence="2" type="ORF">GCM10011611_67150</name>
</gene>
<dbReference type="RefSeq" id="WP_229744169.1">
    <property type="nucleotide sequence ID" value="NZ_BMJQ01000038.1"/>
</dbReference>
<evidence type="ECO:0000259" key="1">
    <source>
        <dbReference type="Pfam" id="PF00534"/>
    </source>
</evidence>
<accession>A0A8J2Z1E2</accession>
<dbReference type="AlphaFoldDB" id="A0A8J2Z1E2"/>
<evidence type="ECO:0000313" key="2">
    <source>
        <dbReference type="EMBL" id="GGF51262.1"/>
    </source>
</evidence>
<dbReference type="SUPFAM" id="SSF53756">
    <property type="entry name" value="UDP-Glycosyltransferase/glycogen phosphorylase"/>
    <property type="match status" value="1"/>
</dbReference>
<reference evidence="2" key="2">
    <citation type="submission" date="2020-09" db="EMBL/GenBank/DDBJ databases">
        <authorList>
            <person name="Sun Q."/>
            <person name="Zhou Y."/>
        </authorList>
    </citation>
    <scope>NUCLEOTIDE SEQUENCE</scope>
    <source>
        <strain evidence="2">CGMCC 1.15725</strain>
    </source>
</reference>
<dbReference type="CDD" id="cd03801">
    <property type="entry name" value="GT4_PimA-like"/>
    <property type="match status" value="1"/>
</dbReference>
<comment type="caution">
    <text evidence="2">The sequence shown here is derived from an EMBL/GenBank/DDBJ whole genome shotgun (WGS) entry which is preliminary data.</text>
</comment>